<keyword evidence="4" id="KW-1185">Reference proteome</keyword>
<protein>
    <recommendedName>
        <fullName evidence="5">NAD(P)-binding protein</fullName>
    </recommendedName>
</protein>
<dbReference type="PANTHER" id="PTHR43544:SF7">
    <property type="entry name" value="NADB-LER2"/>
    <property type="match status" value="1"/>
</dbReference>
<keyword evidence="1" id="KW-0521">NADP</keyword>
<dbReference type="InterPro" id="IPR036291">
    <property type="entry name" value="NAD(P)-bd_dom_sf"/>
</dbReference>
<dbReference type="InterPro" id="IPR002347">
    <property type="entry name" value="SDR_fam"/>
</dbReference>
<accession>A0A8K1C9Y9</accession>
<dbReference type="Gene3D" id="3.40.50.720">
    <property type="entry name" value="NAD(P)-binding Rossmann-like Domain"/>
    <property type="match status" value="1"/>
</dbReference>
<dbReference type="PANTHER" id="PTHR43544">
    <property type="entry name" value="SHORT-CHAIN DEHYDROGENASE/REDUCTASE"/>
    <property type="match status" value="1"/>
</dbReference>
<dbReference type="PRINTS" id="PR00081">
    <property type="entry name" value="GDHRDH"/>
</dbReference>
<evidence type="ECO:0000256" key="2">
    <source>
        <dbReference type="ARBA" id="ARBA00023002"/>
    </source>
</evidence>
<dbReference type="Pfam" id="PF00106">
    <property type="entry name" value="adh_short"/>
    <property type="match status" value="1"/>
</dbReference>
<organism evidence="3 4">
    <name type="scientific">Pythium oligandrum</name>
    <name type="common">Mycoparasitic fungus</name>
    <dbReference type="NCBI Taxonomy" id="41045"/>
    <lineage>
        <taxon>Eukaryota</taxon>
        <taxon>Sar</taxon>
        <taxon>Stramenopiles</taxon>
        <taxon>Oomycota</taxon>
        <taxon>Peronosporomycetes</taxon>
        <taxon>Pythiales</taxon>
        <taxon>Pythiaceae</taxon>
        <taxon>Pythium</taxon>
    </lineage>
</organism>
<evidence type="ECO:0000313" key="3">
    <source>
        <dbReference type="EMBL" id="TMW59000.1"/>
    </source>
</evidence>
<dbReference type="InterPro" id="IPR051468">
    <property type="entry name" value="Fungal_SecMetab_SDRs"/>
</dbReference>
<dbReference type="AlphaFoldDB" id="A0A8K1C9Y9"/>
<dbReference type="CDD" id="cd05325">
    <property type="entry name" value="carb_red_sniffer_like_SDR_c"/>
    <property type="match status" value="1"/>
</dbReference>
<name>A0A8K1C9Y9_PYTOL</name>
<sequence>MAPTNKTVLITGSSRGIGLALASHYHVAGWNVIAAARNPVNADQLKALNVYKTVQLDVSDEASVLQAAKELEGEAIDLVINNAGMAYMDSFLTATKADIIHTFEVNSVGPFLVSRAFLPHLKAAVAANGTATLAQISSGLGSIEMNKGEWLLPGYRASKSALNMFNKIISHEVKNDKITAVVLCPGFVATDLNNHAGSLQTSESAAFVVKNIARLTLEDTGKFIGHEGNEYPW</sequence>
<evidence type="ECO:0008006" key="5">
    <source>
        <dbReference type="Google" id="ProtNLM"/>
    </source>
</evidence>
<evidence type="ECO:0000313" key="4">
    <source>
        <dbReference type="Proteomes" id="UP000794436"/>
    </source>
</evidence>
<dbReference type="OrthoDB" id="68267at2759"/>
<keyword evidence="2" id="KW-0560">Oxidoreductase</keyword>
<dbReference type="SUPFAM" id="SSF51735">
    <property type="entry name" value="NAD(P)-binding Rossmann-fold domains"/>
    <property type="match status" value="1"/>
</dbReference>
<evidence type="ECO:0000256" key="1">
    <source>
        <dbReference type="ARBA" id="ARBA00022857"/>
    </source>
</evidence>
<comment type="caution">
    <text evidence="3">The sequence shown here is derived from an EMBL/GenBank/DDBJ whole genome shotgun (WGS) entry which is preliminary data.</text>
</comment>
<proteinExistence type="predicted"/>
<dbReference type="EMBL" id="SPLM01000110">
    <property type="protein sequence ID" value="TMW59000.1"/>
    <property type="molecule type" value="Genomic_DNA"/>
</dbReference>
<dbReference type="GO" id="GO:0016491">
    <property type="term" value="F:oxidoreductase activity"/>
    <property type="evidence" value="ECO:0007669"/>
    <property type="project" value="UniProtKB-KW"/>
</dbReference>
<gene>
    <name evidence="3" type="ORF">Poli38472_007145</name>
</gene>
<reference evidence="3" key="1">
    <citation type="submission" date="2019-03" db="EMBL/GenBank/DDBJ databases">
        <title>Long read genome sequence of the mycoparasitic Pythium oligandrum ATCC 38472 isolated from sugarbeet rhizosphere.</title>
        <authorList>
            <person name="Gaulin E."/>
        </authorList>
    </citation>
    <scope>NUCLEOTIDE SEQUENCE</scope>
    <source>
        <strain evidence="3">ATCC 38472_TT</strain>
    </source>
</reference>
<dbReference type="Proteomes" id="UP000794436">
    <property type="component" value="Unassembled WGS sequence"/>
</dbReference>
<dbReference type="GO" id="GO:0005737">
    <property type="term" value="C:cytoplasm"/>
    <property type="evidence" value="ECO:0007669"/>
    <property type="project" value="TreeGrafter"/>
</dbReference>